<evidence type="ECO:0000313" key="2">
    <source>
        <dbReference type="WBParaSite" id="HPLM_0000301501-mRNA-1"/>
    </source>
</evidence>
<keyword evidence="1" id="KW-1133">Transmembrane helix</keyword>
<reference evidence="2" key="1">
    <citation type="submission" date="2017-02" db="UniProtKB">
        <authorList>
            <consortium name="WormBaseParasite"/>
        </authorList>
    </citation>
    <scope>IDENTIFICATION</scope>
</reference>
<dbReference type="WBParaSite" id="HPLM_0000301501-mRNA-1">
    <property type="protein sequence ID" value="HPLM_0000301501-mRNA-1"/>
    <property type="gene ID" value="HPLM_0000301501"/>
</dbReference>
<protein>
    <submittedName>
        <fullName evidence="2">CPBP family intramembrane metalloprotease</fullName>
    </submittedName>
</protein>
<sequence length="48" mass="5124">LSASLFIVTIALYGLSVVVFAAFISSLFKTPSTAVGECFTCSEEEMEN</sequence>
<name>A0A0N4W0D9_HAEPC</name>
<feature type="transmembrane region" description="Helical" evidence="1">
    <location>
        <begin position="6"/>
        <end position="24"/>
    </location>
</feature>
<dbReference type="AlphaFoldDB" id="A0A0N4W0D9"/>
<keyword evidence="1" id="KW-0472">Membrane</keyword>
<organism evidence="2">
    <name type="scientific">Haemonchus placei</name>
    <name type="common">Barber's pole worm</name>
    <dbReference type="NCBI Taxonomy" id="6290"/>
    <lineage>
        <taxon>Eukaryota</taxon>
        <taxon>Metazoa</taxon>
        <taxon>Ecdysozoa</taxon>
        <taxon>Nematoda</taxon>
        <taxon>Chromadorea</taxon>
        <taxon>Rhabditida</taxon>
        <taxon>Rhabditina</taxon>
        <taxon>Rhabditomorpha</taxon>
        <taxon>Strongyloidea</taxon>
        <taxon>Trichostrongylidae</taxon>
        <taxon>Haemonchus</taxon>
    </lineage>
</organism>
<keyword evidence="1" id="KW-0812">Transmembrane</keyword>
<proteinExistence type="predicted"/>
<accession>A0A0N4W0D9</accession>
<evidence type="ECO:0000256" key="1">
    <source>
        <dbReference type="SAM" id="Phobius"/>
    </source>
</evidence>